<keyword evidence="3" id="KW-0378">Hydrolase</keyword>
<organism evidence="7 8">
    <name type="scientific">Plantibacter cousiniae</name>
    <name type="common">nom. nud.</name>
    <dbReference type="NCBI Taxonomy" id="199709"/>
    <lineage>
        <taxon>Bacteria</taxon>
        <taxon>Bacillati</taxon>
        <taxon>Actinomycetota</taxon>
        <taxon>Actinomycetes</taxon>
        <taxon>Micrococcales</taxon>
        <taxon>Microbacteriaceae</taxon>
        <taxon>Plantibacter</taxon>
    </lineage>
</organism>
<dbReference type="InterPro" id="IPR002716">
    <property type="entry name" value="PIN_dom"/>
</dbReference>
<dbReference type="Proteomes" id="UP000190827">
    <property type="component" value="Unassembled WGS sequence"/>
</dbReference>
<dbReference type="InterPro" id="IPR029060">
    <property type="entry name" value="PIN-like_dom_sf"/>
</dbReference>
<sequence length="182" mass="20224">MAFPAFFDTCALYGSTLNDVFLWLAHRGAFRPLWSVGVMTELDRNLRGHGVDVTLVEKRLSTMGRAFPDALVSGYDDLIDGMTCDPKDRHVLAAAVRANAEVLVTFNITDFPPESVSLFNIEVVHPDEFLLDQLDLYPGVTLSVLEHLVATYESPSLTMDELLQSLAQAGVPKFAQDVYRFL</sequence>
<accession>A0ABY1LK65</accession>
<evidence type="ECO:0000256" key="2">
    <source>
        <dbReference type="ARBA" id="ARBA00022723"/>
    </source>
</evidence>
<dbReference type="Pfam" id="PF13470">
    <property type="entry name" value="PIN_3"/>
    <property type="match status" value="1"/>
</dbReference>
<evidence type="ECO:0000256" key="1">
    <source>
        <dbReference type="ARBA" id="ARBA00022722"/>
    </source>
</evidence>
<dbReference type="Pfam" id="PF26343">
    <property type="entry name" value="VapC50_C"/>
    <property type="match status" value="1"/>
</dbReference>
<keyword evidence="8" id="KW-1185">Reference proteome</keyword>
<gene>
    <name evidence="7" type="ORF">SAMN06295973_0445</name>
</gene>
<evidence type="ECO:0000313" key="8">
    <source>
        <dbReference type="Proteomes" id="UP000190827"/>
    </source>
</evidence>
<evidence type="ECO:0000256" key="4">
    <source>
        <dbReference type="ARBA" id="ARBA00022842"/>
    </source>
</evidence>
<proteinExistence type="predicted"/>
<protein>
    <submittedName>
        <fullName evidence="7">PIN domain-containing protein</fullName>
    </submittedName>
</protein>
<feature type="domain" description="PIN" evidence="5">
    <location>
        <begin position="7"/>
        <end position="108"/>
    </location>
</feature>
<keyword evidence="1" id="KW-0540">Nuclease</keyword>
<comment type="caution">
    <text evidence="7">The sequence shown here is derived from an EMBL/GenBank/DDBJ whole genome shotgun (WGS) entry which is preliminary data.</text>
</comment>
<reference evidence="7 8" key="1">
    <citation type="submission" date="2017-02" db="EMBL/GenBank/DDBJ databases">
        <authorList>
            <person name="Varghese N."/>
            <person name="Submissions S."/>
        </authorList>
    </citation>
    <scope>NUCLEOTIDE SEQUENCE [LARGE SCALE GENOMIC DNA]</scope>
    <source>
        <strain evidence="7 8">VKM Ac-1787</strain>
    </source>
</reference>
<keyword evidence="2" id="KW-0479">Metal-binding</keyword>
<evidence type="ECO:0000259" key="6">
    <source>
        <dbReference type="Pfam" id="PF26343"/>
    </source>
</evidence>
<evidence type="ECO:0000259" key="5">
    <source>
        <dbReference type="Pfam" id="PF13470"/>
    </source>
</evidence>
<dbReference type="SUPFAM" id="SSF88723">
    <property type="entry name" value="PIN domain-like"/>
    <property type="match status" value="1"/>
</dbReference>
<feature type="domain" description="VapC50 C-terminal" evidence="6">
    <location>
        <begin position="126"/>
        <end position="178"/>
    </location>
</feature>
<dbReference type="EMBL" id="FUZO01000001">
    <property type="protein sequence ID" value="SKC38908.1"/>
    <property type="molecule type" value="Genomic_DNA"/>
</dbReference>
<dbReference type="RefSeq" id="WP_079704519.1">
    <property type="nucleotide sequence ID" value="NZ_FUZO01000001.1"/>
</dbReference>
<dbReference type="InterPro" id="IPR058652">
    <property type="entry name" value="VapC50_C"/>
</dbReference>
<name>A0ABY1LK65_9MICO</name>
<keyword evidence="4" id="KW-0460">Magnesium</keyword>
<evidence type="ECO:0000256" key="3">
    <source>
        <dbReference type="ARBA" id="ARBA00022801"/>
    </source>
</evidence>
<evidence type="ECO:0000313" key="7">
    <source>
        <dbReference type="EMBL" id="SKC38908.1"/>
    </source>
</evidence>